<dbReference type="RefSeq" id="WP_126636891.1">
    <property type="nucleotide sequence ID" value="NZ_BIFH01000016.1"/>
</dbReference>
<organism evidence="1 2">
    <name type="scientific">Embleya hyalina</name>
    <dbReference type="NCBI Taxonomy" id="516124"/>
    <lineage>
        <taxon>Bacteria</taxon>
        <taxon>Bacillati</taxon>
        <taxon>Actinomycetota</taxon>
        <taxon>Actinomycetes</taxon>
        <taxon>Kitasatosporales</taxon>
        <taxon>Streptomycetaceae</taxon>
        <taxon>Embleya</taxon>
    </lineage>
</organism>
<name>A0A401YJF2_9ACTN</name>
<dbReference type="AlphaFoldDB" id="A0A401YJF2"/>
<reference evidence="1 2" key="1">
    <citation type="submission" date="2018-12" db="EMBL/GenBank/DDBJ databases">
        <title>Draft genome sequence of Embleya hyalina NBRC 13850T.</title>
        <authorList>
            <person name="Komaki H."/>
            <person name="Hosoyama A."/>
            <person name="Kimura A."/>
            <person name="Ichikawa N."/>
            <person name="Tamura T."/>
        </authorList>
    </citation>
    <scope>NUCLEOTIDE SEQUENCE [LARGE SCALE GENOMIC DNA]</scope>
    <source>
        <strain evidence="1 2">NBRC 13850</strain>
    </source>
</reference>
<sequence length="94" mass="9907">MERVFRRSEGNPLFVEAPARTRVEPDADTAAETPAPLRELLLTGAHRVDSPDRAAVAGTTVGHALLHTINAVDTATPTRIPGTAPPTSTTRCAP</sequence>
<dbReference type="Proteomes" id="UP000286931">
    <property type="component" value="Unassembled WGS sequence"/>
</dbReference>
<comment type="caution">
    <text evidence="1">The sequence shown here is derived from an EMBL/GenBank/DDBJ whole genome shotgun (WGS) entry which is preliminary data.</text>
</comment>
<keyword evidence="2" id="KW-1185">Reference proteome</keyword>
<proteinExistence type="predicted"/>
<accession>A0A401YJF2</accession>
<evidence type="ECO:0000313" key="2">
    <source>
        <dbReference type="Proteomes" id="UP000286931"/>
    </source>
</evidence>
<evidence type="ECO:0000313" key="1">
    <source>
        <dbReference type="EMBL" id="GCD94735.1"/>
    </source>
</evidence>
<protein>
    <submittedName>
        <fullName evidence="1">Uncharacterized protein</fullName>
    </submittedName>
</protein>
<gene>
    <name evidence="1" type="ORF">EHYA_02404</name>
</gene>
<dbReference type="EMBL" id="BIFH01000016">
    <property type="protein sequence ID" value="GCD94735.1"/>
    <property type="molecule type" value="Genomic_DNA"/>
</dbReference>